<dbReference type="Gramene" id="BGIOSGA035471-TA">
    <property type="protein sequence ID" value="BGIOSGA035471-PA"/>
    <property type="gene ID" value="BGIOSGA035471"/>
</dbReference>
<reference evidence="1 2" key="1">
    <citation type="journal article" date="2005" name="PLoS Biol.">
        <title>The genomes of Oryza sativa: a history of duplications.</title>
        <authorList>
            <person name="Yu J."/>
            <person name="Wang J."/>
            <person name="Lin W."/>
            <person name="Li S."/>
            <person name="Li H."/>
            <person name="Zhou J."/>
            <person name="Ni P."/>
            <person name="Dong W."/>
            <person name="Hu S."/>
            <person name="Zeng C."/>
            <person name="Zhang J."/>
            <person name="Zhang Y."/>
            <person name="Li R."/>
            <person name="Xu Z."/>
            <person name="Li S."/>
            <person name="Li X."/>
            <person name="Zheng H."/>
            <person name="Cong L."/>
            <person name="Lin L."/>
            <person name="Yin J."/>
            <person name="Geng J."/>
            <person name="Li G."/>
            <person name="Shi J."/>
            <person name="Liu J."/>
            <person name="Lv H."/>
            <person name="Li J."/>
            <person name="Wang J."/>
            <person name="Deng Y."/>
            <person name="Ran L."/>
            <person name="Shi X."/>
            <person name="Wang X."/>
            <person name="Wu Q."/>
            <person name="Li C."/>
            <person name="Ren X."/>
            <person name="Wang J."/>
            <person name="Wang X."/>
            <person name="Li D."/>
            <person name="Liu D."/>
            <person name="Zhang X."/>
            <person name="Ji Z."/>
            <person name="Zhao W."/>
            <person name="Sun Y."/>
            <person name="Zhang Z."/>
            <person name="Bao J."/>
            <person name="Han Y."/>
            <person name="Dong L."/>
            <person name="Ji J."/>
            <person name="Chen P."/>
            <person name="Wu S."/>
            <person name="Liu J."/>
            <person name="Xiao Y."/>
            <person name="Bu D."/>
            <person name="Tan J."/>
            <person name="Yang L."/>
            <person name="Ye C."/>
            <person name="Zhang J."/>
            <person name="Xu J."/>
            <person name="Zhou Y."/>
            <person name="Yu Y."/>
            <person name="Zhang B."/>
            <person name="Zhuang S."/>
            <person name="Wei H."/>
            <person name="Liu B."/>
            <person name="Lei M."/>
            <person name="Yu H."/>
            <person name="Li Y."/>
            <person name="Xu H."/>
            <person name="Wei S."/>
            <person name="He X."/>
            <person name="Fang L."/>
            <person name="Zhang Z."/>
            <person name="Zhang Y."/>
            <person name="Huang X."/>
            <person name="Su Z."/>
            <person name="Tong W."/>
            <person name="Li J."/>
            <person name="Tong Z."/>
            <person name="Li S."/>
            <person name="Ye J."/>
            <person name="Wang L."/>
            <person name="Fang L."/>
            <person name="Lei T."/>
            <person name="Chen C."/>
            <person name="Chen H."/>
            <person name="Xu Z."/>
            <person name="Li H."/>
            <person name="Huang H."/>
            <person name="Zhang F."/>
            <person name="Xu H."/>
            <person name="Li N."/>
            <person name="Zhao C."/>
            <person name="Li S."/>
            <person name="Dong L."/>
            <person name="Huang Y."/>
            <person name="Li L."/>
            <person name="Xi Y."/>
            <person name="Qi Q."/>
            <person name="Li W."/>
            <person name="Zhang B."/>
            <person name="Hu W."/>
            <person name="Zhang Y."/>
            <person name="Tian X."/>
            <person name="Jiao Y."/>
            <person name="Liang X."/>
            <person name="Jin J."/>
            <person name="Gao L."/>
            <person name="Zheng W."/>
            <person name="Hao B."/>
            <person name="Liu S."/>
            <person name="Wang W."/>
            <person name="Yuan L."/>
            <person name="Cao M."/>
            <person name="McDermott J."/>
            <person name="Samudrala R."/>
            <person name="Wang J."/>
            <person name="Wong G.K."/>
            <person name="Yang H."/>
        </authorList>
    </citation>
    <scope>NUCLEOTIDE SEQUENCE [LARGE SCALE GENOMIC DNA]</scope>
    <source>
        <strain evidence="2">cv. 93-11</strain>
    </source>
</reference>
<proteinExistence type="predicted"/>
<dbReference type="AlphaFoldDB" id="B8BL52"/>
<organism evidence="1 2">
    <name type="scientific">Oryza sativa subsp. indica</name>
    <name type="common">Rice</name>
    <dbReference type="NCBI Taxonomy" id="39946"/>
    <lineage>
        <taxon>Eukaryota</taxon>
        <taxon>Viridiplantae</taxon>
        <taxon>Streptophyta</taxon>
        <taxon>Embryophyta</taxon>
        <taxon>Tracheophyta</taxon>
        <taxon>Spermatophyta</taxon>
        <taxon>Magnoliopsida</taxon>
        <taxon>Liliopsida</taxon>
        <taxon>Poales</taxon>
        <taxon>Poaceae</taxon>
        <taxon>BOP clade</taxon>
        <taxon>Oryzoideae</taxon>
        <taxon>Oryzeae</taxon>
        <taxon>Oryzinae</taxon>
        <taxon>Oryza</taxon>
        <taxon>Oryza sativa</taxon>
    </lineage>
</organism>
<protein>
    <submittedName>
        <fullName evidence="1">Uncharacterized protein</fullName>
    </submittedName>
</protein>
<name>B8BL52_ORYSI</name>
<keyword evidence="2" id="KW-1185">Reference proteome</keyword>
<dbReference type="HOGENOM" id="CLU_2516635_0_0_1"/>
<sequence>MGSGASPTSPPERYAARREASSFTRLARFANLPTGSGGFTSLVAWALHRTPGSSAFTRPSQLYPEHDYYTRGLRLHPSGTTPPWA</sequence>
<dbReference type="EMBL" id="CM000136">
    <property type="protein sequence ID" value="EEC68388.1"/>
    <property type="molecule type" value="Genomic_DNA"/>
</dbReference>
<evidence type="ECO:0000313" key="2">
    <source>
        <dbReference type="Proteomes" id="UP000007015"/>
    </source>
</evidence>
<accession>B8BL52</accession>
<dbReference type="Proteomes" id="UP000007015">
    <property type="component" value="Chromosome 11"/>
</dbReference>
<evidence type="ECO:0000313" key="1">
    <source>
        <dbReference type="EMBL" id="EEC68388.1"/>
    </source>
</evidence>
<gene>
    <name evidence="1" type="ORF">OsI_36540</name>
</gene>